<keyword evidence="1" id="KW-0963">Cytoplasm</keyword>
<evidence type="ECO:0000313" key="2">
    <source>
        <dbReference type="EMBL" id="TGO03404.1"/>
    </source>
</evidence>
<keyword evidence="1" id="KW-0831">Ubiquinone biosynthesis</keyword>
<comment type="pathway">
    <text evidence="1">Cofactor biosynthesis; ubiquinone biosynthesis.</text>
</comment>
<dbReference type="Proteomes" id="UP000030428">
    <property type="component" value="Unassembled WGS sequence"/>
</dbReference>
<dbReference type="UniPathway" id="UPA00232"/>
<dbReference type="InterPro" id="IPR007475">
    <property type="entry name" value="UbiK"/>
</dbReference>
<dbReference type="HAMAP" id="MF_02216">
    <property type="entry name" value="UbiK"/>
    <property type="match status" value="1"/>
</dbReference>
<proteinExistence type="inferred from homology"/>
<evidence type="ECO:0000313" key="3">
    <source>
        <dbReference type="Proteomes" id="UP000030428"/>
    </source>
</evidence>
<evidence type="ECO:0000256" key="1">
    <source>
        <dbReference type="HAMAP-Rule" id="MF_02216"/>
    </source>
</evidence>
<organism evidence="2 3">
    <name type="scientific">Candidatus Thiomargarita nelsonii</name>
    <dbReference type="NCBI Taxonomy" id="1003181"/>
    <lineage>
        <taxon>Bacteria</taxon>
        <taxon>Pseudomonadati</taxon>
        <taxon>Pseudomonadota</taxon>
        <taxon>Gammaproteobacteria</taxon>
        <taxon>Thiotrichales</taxon>
        <taxon>Thiotrichaceae</taxon>
        <taxon>Thiomargarita</taxon>
    </lineage>
</organism>
<reference evidence="2 3" key="1">
    <citation type="journal article" date="2016" name="Front. Microbiol.">
        <title>Single-Cell (Meta-)Genomics of a Dimorphic Candidatus Thiomargarita nelsonii Reveals Genomic Plasticity.</title>
        <authorList>
            <person name="Flood B.E."/>
            <person name="Fliss P."/>
            <person name="Jones D.S."/>
            <person name="Dick G.J."/>
            <person name="Jain S."/>
            <person name="Kaster A.K."/>
            <person name="Winkel M."/>
            <person name="Mussmann M."/>
            <person name="Bailey J."/>
        </authorList>
    </citation>
    <scope>NUCLEOTIDE SEQUENCE [LARGE SCALE GENOMIC DNA]</scope>
    <source>
        <strain evidence="2">Hydrate Ridge</strain>
    </source>
</reference>
<accession>A0A4E0RTL4</accession>
<dbReference type="PANTHER" id="PTHR38040">
    <property type="entry name" value="UBIQUINONE BIOSYNTHESIS ACCESSORY FACTOR UBIK"/>
    <property type="match status" value="1"/>
</dbReference>
<dbReference type="AlphaFoldDB" id="A0A4E0RTL4"/>
<comment type="subcellular location">
    <subcellularLocation>
        <location evidence="1">Cytoplasm</location>
    </subcellularLocation>
</comment>
<dbReference type="GO" id="GO:0005829">
    <property type="term" value="C:cytosol"/>
    <property type="evidence" value="ECO:0007669"/>
    <property type="project" value="TreeGrafter"/>
</dbReference>
<comment type="function">
    <text evidence="1">Required for efficient ubiquinone (coenzyme Q) biosynthesis. UbiK is probably an accessory factor of Ubi enzymes and facilitates ubiquinone biosynthesis by acting as an assembly factor, a targeting factor, or both.</text>
</comment>
<dbReference type="Pfam" id="PF04380">
    <property type="entry name" value="BMFP"/>
    <property type="match status" value="1"/>
</dbReference>
<name>A0A4E0RTL4_9GAMM</name>
<dbReference type="PANTHER" id="PTHR38040:SF1">
    <property type="entry name" value="UBIQUINONE BIOSYNTHESIS ACCESSORY FACTOR UBIK"/>
    <property type="match status" value="1"/>
</dbReference>
<comment type="similarity">
    <text evidence="1">Belongs to the UbiK family.</text>
</comment>
<dbReference type="EMBL" id="JSZA02000020">
    <property type="protein sequence ID" value="TGO03404.1"/>
    <property type="molecule type" value="Genomic_DNA"/>
</dbReference>
<sequence length="92" mass="10557">MPNFDTFFNSITDVLPKSLLTMHQDLEKNLRVALDSGLRKMNLVTREEFEVQTAVLERTRSRLEALEARVALLEGARQEAGLFDQTFKQSET</sequence>
<comment type="caution">
    <text evidence="2">The sequence shown here is derived from an EMBL/GenBank/DDBJ whole genome shotgun (WGS) entry which is preliminary data.</text>
</comment>
<gene>
    <name evidence="1" type="primary">ubiK</name>
    <name evidence="2" type="ORF">PN36_06975</name>
</gene>
<keyword evidence="3" id="KW-1185">Reference proteome</keyword>
<dbReference type="GO" id="GO:0006744">
    <property type="term" value="P:ubiquinone biosynthetic process"/>
    <property type="evidence" value="ECO:0007669"/>
    <property type="project" value="UniProtKB-UniRule"/>
</dbReference>
<protein>
    <recommendedName>
        <fullName evidence="1">Ubiquinone biosynthesis accessory factor UbiK</fullName>
    </recommendedName>
</protein>